<keyword evidence="10" id="KW-0206">Cytoskeleton</keyword>
<keyword evidence="3" id="KW-0963">Cytoplasm</keyword>
<evidence type="ECO:0000313" key="15">
    <source>
        <dbReference type="EMBL" id="RWS17980.1"/>
    </source>
</evidence>
<evidence type="ECO:0000256" key="10">
    <source>
        <dbReference type="ARBA" id="ARBA00023212"/>
    </source>
</evidence>
<keyword evidence="4" id="KW-0597">Phosphoprotein</keyword>
<evidence type="ECO:0000256" key="9">
    <source>
        <dbReference type="ARBA" id="ARBA00023203"/>
    </source>
</evidence>
<organism evidence="15 17">
    <name type="scientific">Dinothrombium tinctorium</name>
    <dbReference type="NCBI Taxonomy" id="1965070"/>
    <lineage>
        <taxon>Eukaryota</taxon>
        <taxon>Metazoa</taxon>
        <taxon>Ecdysozoa</taxon>
        <taxon>Arthropoda</taxon>
        <taxon>Chelicerata</taxon>
        <taxon>Arachnida</taxon>
        <taxon>Acari</taxon>
        <taxon>Acariformes</taxon>
        <taxon>Trombidiformes</taxon>
        <taxon>Prostigmata</taxon>
        <taxon>Anystina</taxon>
        <taxon>Parasitengona</taxon>
        <taxon>Trombidioidea</taxon>
        <taxon>Trombidiidae</taxon>
        <taxon>Dinothrombium</taxon>
    </lineage>
</organism>
<dbReference type="GO" id="GO:0019722">
    <property type="term" value="P:calcium-mediated signaling"/>
    <property type="evidence" value="ECO:0007669"/>
    <property type="project" value="TreeGrafter"/>
</dbReference>
<dbReference type="PANTHER" id="PTHR16154:SF6">
    <property type="entry name" value="SPINOPHILIN, ISOFORM J"/>
    <property type="match status" value="1"/>
</dbReference>
<dbReference type="InterPro" id="IPR040645">
    <property type="entry name" value="Neurabin-1/2_PDZ"/>
</dbReference>
<keyword evidence="8" id="KW-0175">Coiled coil</keyword>
<keyword evidence="6" id="KW-0524">Neurogenesis</keyword>
<reference evidence="15 17" key="1">
    <citation type="journal article" date="2018" name="Gigascience">
        <title>Genomes of trombidid mites reveal novel predicted allergens and laterally-transferred genes associated with secondary metabolism.</title>
        <authorList>
            <person name="Dong X."/>
            <person name="Chaisiri K."/>
            <person name="Xia D."/>
            <person name="Armstrong S.D."/>
            <person name="Fang Y."/>
            <person name="Donnelly M.J."/>
            <person name="Kadowaki T."/>
            <person name="McGarry J.W."/>
            <person name="Darby A.C."/>
            <person name="Makepeace B.L."/>
        </authorList>
    </citation>
    <scope>NUCLEOTIDE SEQUENCE [LARGE SCALE GENOMIC DNA]</scope>
    <source>
        <strain evidence="15">UoL-WK</strain>
    </source>
</reference>
<dbReference type="Proteomes" id="UP000285301">
    <property type="component" value="Unassembled WGS sequence"/>
</dbReference>
<feature type="compositionally biased region" description="Polar residues" evidence="12">
    <location>
        <begin position="397"/>
        <end position="417"/>
    </location>
</feature>
<dbReference type="GO" id="GO:0051015">
    <property type="term" value="F:actin filament binding"/>
    <property type="evidence" value="ECO:0007669"/>
    <property type="project" value="TreeGrafter"/>
</dbReference>
<sequence>MANVRAEILAASRSRTGWQRQVSLPTAERSKPIETLRMSFEEKSTFEQSNGTVGHNHRSREPIRRMGAKVSAIANIFQSLSPPPPGVNDGKSAKSSVSVNSIETRKLPAFEKRNSLSIDSTDSPVKSPTPGNVDKKRPSSFIFETKRSASFLETNDDRKTSDGRESVNPISKQFSKSSPTLDTMDSSSPSSNSQVTDGTEEISVISNDIEKKAETCFKINRTESRVNRFNNAKAVFERLQKENKCKSIESSVTNGIEKVQQISVGNQISAKSKFSKVCSDEESKTILNKSTVDECKVYKNDAKCGTKQVIKDDGILHESDVVVNGSQEQSAIVREEANENMVQTSIETNCLKECEESSKQNPPLPQRPSKITHIQSKSSNAIPQQNLANANQSITHSSVNNANKNNETKRLNNSVNKRSPKEELIDKMISEIAEDSQNSTQTSKKIDDTRELHDLSACDTSGIPDILDFDECFQGVEMMTEEEAAKLLSRHSWSDLLKEESEAVSSKTDLDEKKAHSEKAEEKEFLKPEEVITINEDSGEDYDEVYGGEASAEGDLQSTCGETSIMFGDVEYHMLPDGHYYIEKPGLIEDSDEDEESVSVFLSPVPPKKRSKVKFSSNPIKVFSTHSIDDYDRRNEDIDPVAASAEYELEKRIEKMDVFPVHLEKGPDGLGLSIIGMGVGADAGLEKLGIFVKTITENGAAHKDGR</sequence>
<evidence type="ECO:0000256" key="11">
    <source>
        <dbReference type="ARBA" id="ARBA00034103"/>
    </source>
</evidence>
<dbReference type="EMBL" id="NCKU01000013">
    <property type="protein sequence ID" value="RWS17973.1"/>
    <property type="molecule type" value="Genomic_DNA"/>
</dbReference>
<dbReference type="GO" id="GO:0031175">
    <property type="term" value="P:neuron projection development"/>
    <property type="evidence" value="ECO:0007669"/>
    <property type="project" value="TreeGrafter"/>
</dbReference>
<feature type="compositionally biased region" description="Polar residues" evidence="12">
    <location>
        <begin position="15"/>
        <end position="24"/>
    </location>
</feature>
<evidence type="ECO:0000256" key="12">
    <source>
        <dbReference type="SAM" id="MobiDB-lite"/>
    </source>
</evidence>
<evidence type="ECO:0000313" key="17">
    <source>
        <dbReference type="Proteomes" id="UP000285301"/>
    </source>
</evidence>
<protein>
    <submittedName>
        <fullName evidence="15">Neurabin-2-like protein</fullName>
    </submittedName>
</protein>
<dbReference type="PROSITE" id="PS50106">
    <property type="entry name" value="PDZ"/>
    <property type="match status" value="1"/>
</dbReference>
<keyword evidence="9" id="KW-0009">Actin-binding</keyword>
<feature type="compositionally biased region" description="Basic and acidic residues" evidence="12">
    <location>
        <begin position="155"/>
        <end position="165"/>
    </location>
</feature>
<feature type="compositionally biased region" description="Basic and acidic residues" evidence="12">
    <location>
        <begin position="508"/>
        <end position="524"/>
    </location>
</feature>
<name>A0A3S3QDF1_9ACAR</name>
<evidence type="ECO:0000256" key="6">
    <source>
        <dbReference type="ARBA" id="ARBA00022902"/>
    </source>
</evidence>
<dbReference type="EMBL" id="NCKU01000012">
    <property type="protein sequence ID" value="RWS17980.1"/>
    <property type="molecule type" value="Genomic_DNA"/>
</dbReference>
<evidence type="ECO:0000313" key="14">
    <source>
        <dbReference type="EMBL" id="RWS17973.1"/>
    </source>
</evidence>
<feature type="compositionally biased region" description="Polar residues" evidence="12">
    <location>
        <begin position="93"/>
        <end position="102"/>
    </location>
</feature>
<dbReference type="InterPro" id="IPR043446">
    <property type="entry name" value="Neurabin-like"/>
</dbReference>
<evidence type="ECO:0000256" key="8">
    <source>
        <dbReference type="ARBA" id="ARBA00023054"/>
    </source>
</evidence>
<evidence type="ECO:0000256" key="2">
    <source>
        <dbReference type="ARBA" id="ARBA00022473"/>
    </source>
</evidence>
<feature type="compositionally biased region" description="Polar residues" evidence="12">
    <location>
        <begin position="115"/>
        <end position="130"/>
    </location>
</feature>
<keyword evidence="5" id="KW-0221">Differentiation</keyword>
<dbReference type="GO" id="GO:0014069">
    <property type="term" value="C:postsynaptic density"/>
    <property type="evidence" value="ECO:0007669"/>
    <property type="project" value="TreeGrafter"/>
</dbReference>
<keyword evidence="17" id="KW-1185">Reference proteome</keyword>
<dbReference type="InterPro" id="IPR036034">
    <property type="entry name" value="PDZ_sf"/>
</dbReference>
<feature type="region of interest" description="Disordered" evidence="12">
    <location>
        <begin position="501"/>
        <end position="524"/>
    </location>
</feature>
<dbReference type="Gene3D" id="2.30.42.10">
    <property type="match status" value="1"/>
</dbReference>
<feature type="domain" description="PDZ" evidence="13">
    <location>
        <begin position="660"/>
        <end position="706"/>
    </location>
</feature>
<feature type="region of interest" description="Disordered" evidence="12">
    <location>
        <begin position="15"/>
        <end position="203"/>
    </location>
</feature>
<dbReference type="STRING" id="1965070.A0A3S3QDF1"/>
<dbReference type="AlphaFoldDB" id="A0A3S3QDF1"/>
<feature type="region of interest" description="Disordered" evidence="12">
    <location>
        <begin position="355"/>
        <end position="379"/>
    </location>
</feature>
<comment type="subcellular location">
    <subcellularLocation>
        <location evidence="1">Cytoplasm</location>
        <location evidence="1">Cytoskeleton</location>
    </subcellularLocation>
    <subcellularLocation>
        <location evidence="11">Synapse</location>
    </subcellularLocation>
</comment>
<accession>A0A3S3QDF1</accession>
<dbReference type="GO" id="GO:0007015">
    <property type="term" value="P:actin filament organization"/>
    <property type="evidence" value="ECO:0007669"/>
    <property type="project" value="TreeGrafter"/>
</dbReference>
<evidence type="ECO:0000256" key="7">
    <source>
        <dbReference type="ARBA" id="ARBA00023018"/>
    </source>
</evidence>
<keyword evidence="2" id="KW-0217">Developmental protein</keyword>
<proteinExistence type="predicted"/>
<gene>
    <name evidence="14" type="ORF">B4U79_01253</name>
    <name evidence="16" type="ORF">B4U79_13569</name>
    <name evidence="15" type="ORF">B4U79_15569</name>
</gene>
<evidence type="ECO:0000313" key="16">
    <source>
        <dbReference type="EMBL" id="RWS17982.1"/>
    </source>
</evidence>
<dbReference type="OrthoDB" id="62701at2759"/>
<comment type="caution">
    <text evidence="15">The sequence shown here is derived from an EMBL/GenBank/DDBJ whole genome shotgun (WGS) entry which is preliminary data.</text>
</comment>
<keyword evidence="7" id="KW-0770">Synapse</keyword>
<evidence type="ECO:0000259" key="13">
    <source>
        <dbReference type="PROSITE" id="PS50106"/>
    </source>
</evidence>
<reference evidence="15" key="2">
    <citation type="submission" date="2018-11" db="EMBL/GenBank/DDBJ databases">
        <title>Trombidioid mite genomics.</title>
        <authorList>
            <person name="Dong X."/>
        </authorList>
    </citation>
    <scope>NUCLEOTIDE SEQUENCE</scope>
    <source>
        <strain evidence="15">UoL-WK</strain>
    </source>
</reference>
<dbReference type="PANTHER" id="PTHR16154">
    <property type="entry name" value="NEURABIN"/>
    <property type="match status" value="1"/>
</dbReference>
<evidence type="ECO:0000256" key="4">
    <source>
        <dbReference type="ARBA" id="ARBA00022553"/>
    </source>
</evidence>
<dbReference type="EMBL" id="NCKU01000011">
    <property type="protein sequence ID" value="RWS17982.1"/>
    <property type="molecule type" value="Genomic_DNA"/>
</dbReference>
<dbReference type="GO" id="GO:0015629">
    <property type="term" value="C:actin cytoskeleton"/>
    <property type="evidence" value="ECO:0007669"/>
    <property type="project" value="TreeGrafter"/>
</dbReference>
<dbReference type="GO" id="GO:0005737">
    <property type="term" value="C:cytoplasm"/>
    <property type="evidence" value="ECO:0007669"/>
    <property type="project" value="TreeGrafter"/>
</dbReference>
<dbReference type="SUPFAM" id="SSF50156">
    <property type="entry name" value="PDZ domain-like"/>
    <property type="match status" value="1"/>
</dbReference>
<evidence type="ECO:0000256" key="5">
    <source>
        <dbReference type="ARBA" id="ARBA00022782"/>
    </source>
</evidence>
<dbReference type="Pfam" id="PF17817">
    <property type="entry name" value="PDZ_5"/>
    <property type="match status" value="1"/>
</dbReference>
<feature type="region of interest" description="Disordered" evidence="12">
    <location>
        <begin position="397"/>
        <end position="421"/>
    </location>
</feature>
<evidence type="ECO:0000256" key="3">
    <source>
        <dbReference type="ARBA" id="ARBA00022490"/>
    </source>
</evidence>
<dbReference type="InterPro" id="IPR001478">
    <property type="entry name" value="PDZ"/>
</dbReference>
<feature type="compositionally biased region" description="Basic and acidic residues" evidence="12">
    <location>
        <begin position="28"/>
        <end position="45"/>
    </location>
</feature>
<dbReference type="GO" id="GO:0030425">
    <property type="term" value="C:dendrite"/>
    <property type="evidence" value="ECO:0007669"/>
    <property type="project" value="TreeGrafter"/>
</dbReference>
<feature type="compositionally biased region" description="Low complexity" evidence="12">
    <location>
        <begin position="177"/>
        <end position="193"/>
    </location>
</feature>
<feature type="compositionally biased region" description="Basic and acidic residues" evidence="12">
    <location>
        <begin position="103"/>
        <end position="114"/>
    </location>
</feature>
<evidence type="ECO:0000256" key="1">
    <source>
        <dbReference type="ARBA" id="ARBA00004245"/>
    </source>
</evidence>